<dbReference type="KEGG" id="dtn:DTL3_0323"/>
<feature type="domain" description="PD-(D/E)XK endonuclease-like" evidence="1">
    <location>
        <begin position="754"/>
        <end position="1077"/>
    </location>
</feature>
<evidence type="ECO:0000313" key="2">
    <source>
        <dbReference type="EMBL" id="CEP77654.1"/>
    </source>
</evidence>
<organism evidence="2 3">
    <name type="scientific">Defluviitoga tunisiensis</name>
    <dbReference type="NCBI Taxonomy" id="1006576"/>
    <lineage>
        <taxon>Bacteria</taxon>
        <taxon>Thermotogati</taxon>
        <taxon>Thermotogota</taxon>
        <taxon>Thermotogae</taxon>
        <taxon>Petrotogales</taxon>
        <taxon>Petrotogaceae</taxon>
        <taxon>Defluviitoga</taxon>
    </lineage>
</organism>
<dbReference type="Pfam" id="PF12705">
    <property type="entry name" value="PDDEXK_1"/>
    <property type="match status" value="1"/>
</dbReference>
<keyword evidence="3" id="KW-1185">Reference proteome</keyword>
<reference evidence="3" key="1">
    <citation type="submission" date="2014-11" db="EMBL/GenBank/DDBJ databases">
        <authorList>
            <person name="Wibberg D."/>
        </authorList>
    </citation>
    <scope>NUCLEOTIDE SEQUENCE [LARGE SCALE GENOMIC DNA]</scope>
    <source>
        <strain evidence="3">L3</strain>
    </source>
</reference>
<evidence type="ECO:0000259" key="1">
    <source>
        <dbReference type="Pfam" id="PF12705"/>
    </source>
</evidence>
<protein>
    <recommendedName>
        <fullName evidence="1">PD-(D/E)XK endonuclease-like domain-containing protein</fullName>
    </recommendedName>
</protein>
<dbReference type="SUPFAM" id="SSF52540">
    <property type="entry name" value="P-loop containing nucleoside triphosphate hydrolases"/>
    <property type="match status" value="1"/>
</dbReference>
<name>A0A0C7P0W3_DEFTU</name>
<dbReference type="AlphaFoldDB" id="A0A0C7P0W3"/>
<evidence type="ECO:0000313" key="3">
    <source>
        <dbReference type="Proteomes" id="UP000032809"/>
    </source>
</evidence>
<dbReference type="Proteomes" id="UP000032809">
    <property type="component" value="Chromosome I"/>
</dbReference>
<dbReference type="EMBL" id="LN824141">
    <property type="protein sequence ID" value="CEP77654.1"/>
    <property type="molecule type" value="Genomic_DNA"/>
</dbReference>
<accession>A0A0C7P0W3</accession>
<dbReference type="STRING" id="1006576.DTL3_0323"/>
<dbReference type="HOGENOM" id="CLU_279483_0_0_0"/>
<dbReference type="InterPro" id="IPR038726">
    <property type="entry name" value="PDDEXK_AddAB-type"/>
</dbReference>
<gene>
    <name evidence="2" type="ORF">DTL3_0323</name>
</gene>
<dbReference type="InterPro" id="IPR027417">
    <property type="entry name" value="P-loop_NTPase"/>
</dbReference>
<proteinExistence type="predicted"/>
<sequence>MVGGYIKEMKKVHMLDLKNDHFEKVSDFIFPFYEENPLDFLFIAPSGFYAKQVAEKIALKTNKTINRNAFMVINQYITELLKFYEPDAIILDRDFLKVYLEHEIIGLIESEKKDEEFSQYLNVISNSQKSVEYLLEIFEKKWEISRVQDEKVVSASEEYKILNDSISVDSHLYKLYNKLEKSLEDVLSTKFDMSIKYQRNYDPVSVYKWFYEIFPEILRNEGKKYLGKRVIISGFFDISPIINKTLKVLFELFEEVHFITWFEIQDRAFEPIRKIHNFLKDEGFVFDNWHTNGRLKEVYDDAQIYFVPMNNEITEIEYVSKDIKRKLINEDLSPDDFGIVVPNTSVARLVSDYLEEIKVPNRLKNDIPLAESQMVLILLQPIKTLVKGCEVEDLLAMVEGGYGGRTELTIDEIEYYLKKINLFYDVQKSSLNQRKDRWLTTIENEIKKRIFLVKSTEETERIQSELIELSELQRCLQNIFNILQEVQETGRKKKSITISDYRELIRKWIDNGNINFNIVNKYLDVNLIESEINAIKTFEMLLLNVEKSLEKIIKEDQKINIDKFYKIISSLIQINTFRETERYANCVEIMSLEDSRFVKKRYKYFINFTEDNYPSIKVNPFLSSLDNQGVSMSKFSEKISRRNLFISMIFAENIVFTYAKAQLNGDPIVPSPYEKEMRQTFKNIHYSDNFLFIKGNLPKEPNNIYSEREAIIYYLLNDKKEFLPEQFLVESKRFVEQINNHSWNLSNKTELGKLSHTKISTYVDCPFKFYLSQIVHLKGDKDFNIFFEGLIKHRSLKELFSNYPDYPSMSHKFLNEKELKDEIRLVLENIWDDYVDDFFYSYQAIKEVVIEQFVEDLYGAIQALLENYIQIDKNKKLTFSQVLETELELTATIDVGIFKNLAIETRIDRIDLLNGNYMYLLDSFDDELLPSAYSIVDYKNSKSFQSEQLLIYYLVLINSQEWKNKLTHNDVFLKFHVTKKDNINKKFIKIQKDKIIYPQSGKRTQFVSFDFKEFEVWLEKILKSIEQSRFTPVVYKESEIKRFFKEMREKYNCADSNEKEYNCLNNYASCQFKSLCQLLSYKDGFKSIKNKNY</sequence>